<dbReference type="SUPFAM" id="SSF89392">
    <property type="entry name" value="Prokaryotic lipoproteins and lipoprotein localization factors"/>
    <property type="match status" value="1"/>
</dbReference>
<evidence type="ECO:0000256" key="1">
    <source>
        <dbReference type="ARBA" id="ARBA00004196"/>
    </source>
</evidence>
<proteinExistence type="inferred from homology"/>
<feature type="chain" id="PRO_5039024389" description="Lipoprotein" evidence="4">
    <location>
        <begin position="22"/>
        <end position="235"/>
    </location>
</feature>
<dbReference type="OrthoDB" id="5143207at2"/>
<evidence type="ECO:0000256" key="2">
    <source>
        <dbReference type="ARBA" id="ARBA00009194"/>
    </source>
</evidence>
<dbReference type="GO" id="GO:0030313">
    <property type="term" value="C:cell envelope"/>
    <property type="evidence" value="ECO:0007669"/>
    <property type="project" value="UniProtKB-SubCell"/>
</dbReference>
<dbReference type="PROSITE" id="PS51257">
    <property type="entry name" value="PROKAR_LIPOPROTEIN"/>
    <property type="match status" value="1"/>
</dbReference>
<keyword evidence="4" id="KW-0732">Signal</keyword>
<protein>
    <recommendedName>
        <fullName evidence="7">Lipoprotein</fullName>
    </recommendedName>
</protein>
<dbReference type="Pfam" id="PF07161">
    <property type="entry name" value="LppX_LprAFG"/>
    <property type="match status" value="1"/>
</dbReference>
<evidence type="ECO:0000313" key="5">
    <source>
        <dbReference type="EMBL" id="ADU49762.1"/>
    </source>
</evidence>
<evidence type="ECO:0008006" key="7">
    <source>
        <dbReference type="Google" id="ProtNLM"/>
    </source>
</evidence>
<evidence type="ECO:0000313" key="6">
    <source>
        <dbReference type="Proteomes" id="UP000008914"/>
    </source>
</evidence>
<dbReference type="AlphaFoldDB" id="E6SDT1"/>
<organism evidence="5 6">
    <name type="scientific">Intrasporangium calvum (strain ATCC 23552 / DSM 43043 / JCM 3097 / NBRC 12989 / NCIMB 10167 / NRRL B-3866 / 7 KIP)</name>
    <dbReference type="NCBI Taxonomy" id="710696"/>
    <lineage>
        <taxon>Bacteria</taxon>
        <taxon>Bacillati</taxon>
        <taxon>Actinomycetota</taxon>
        <taxon>Actinomycetes</taxon>
        <taxon>Micrococcales</taxon>
        <taxon>Intrasporangiaceae</taxon>
        <taxon>Intrasporangium</taxon>
    </lineage>
</organism>
<dbReference type="KEGG" id="ica:Intca_3279"/>
<dbReference type="CDD" id="cd16334">
    <property type="entry name" value="LppX-like"/>
    <property type="match status" value="1"/>
</dbReference>
<gene>
    <name evidence="5" type="ordered locus">Intca_3279</name>
</gene>
<keyword evidence="3" id="KW-1003">Cell membrane</keyword>
<dbReference type="InterPro" id="IPR029046">
    <property type="entry name" value="LolA/LolB/LppX"/>
</dbReference>
<dbReference type="HOGENOM" id="CLU_101682_0_0_11"/>
<sequence length="235" mass="23935">MRIPVKLAAAALTVLAATGLAGCTSDEGNPPAPTPPSPAQRLAAAKAKIDAAPSVHLTLTSSAVPKDASGVLSGDGWGAHPPAFKGTLKGRFAGIPADVEIVSVGGEVWAKLPFIPGMNKIDPKTFGVPDPAALFATDKGLSSLLTATQSPAEGDKVRNGSEVLTTIKGTVPGANVVDLFGIGDRNGSFQASYGLTEQDELRQVDLTGPFFGAGRASTYTVTLDQYGTPVTITKP</sequence>
<reference evidence="5 6" key="1">
    <citation type="journal article" date="2010" name="Stand. Genomic Sci.">
        <title>Complete genome sequence of Intrasporangium calvum type strain (7 KIP).</title>
        <authorList>
            <person name="Del Rio T.G."/>
            <person name="Chertkov O."/>
            <person name="Yasawong M."/>
            <person name="Lucas S."/>
            <person name="Deshpande S."/>
            <person name="Cheng J.F."/>
            <person name="Detter C."/>
            <person name="Tapia R."/>
            <person name="Han C."/>
            <person name="Goodwin L."/>
            <person name="Pitluck S."/>
            <person name="Liolios K."/>
            <person name="Ivanova N."/>
            <person name="Mavromatis K."/>
            <person name="Pati A."/>
            <person name="Chen A."/>
            <person name="Palaniappan K."/>
            <person name="Land M."/>
            <person name="Hauser L."/>
            <person name="Chang Y.J."/>
            <person name="Jeffries C.D."/>
            <person name="Rohde M."/>
            <person name="Pukall R."/>
            <person name="Sikorski J."/>
            <person name="Goker M."/>
            <person name="Woyke T."/>
            <person name="Bristow J."/>
            <person name="Eisen J.A."/>
            <person name="Markowitz V."/>
            <person name="Hugenholtz P."/>
            <person name="Kyrpides N.C."/>
            <person name="Klenk H.P."/>
            <person name="Lapidus A."/>
        </authorList>
    </citation>
    <scope>NUCLEOTIDE SEQUENCE [LARGE SCALE GENOMIC DNA]</scope>
    <source>
        <strain evidence="6">ATCC 23552 / DSM 43043 / JCM 3097 / NBRC 12989 / 7 KIP</strain>
    </source>
</reference>
<dbReference type="InterPro" id="IPR009830">
    <property type="entry name" value="LppX/LprAFG"/>
</dbReference>
<name>E6SDT1_INTC7</name>
<comment type="similarity">
    <text evidence="2">Belongs to the LppX/LprAFG lipoprotein family.</text>
</comment>
<evidence type="ECO:0000256" key="4">
    <source>
        <dbReference type="SAM" id="SignalP"/>
    </source>
</evidence>
<comment type="subcellular location">
    <subcellularLocation>
        <location evidence="1">Cell envelope</location>
    </subcellularLocation>
</comment>
<dbReference type="STRING" id="710696.Intca_3279"/>
<feature type="signal peptide" evidence="4">
    <location>
        <begin position="1"/>
        <end position="21"/>
    </location>
</feature>
<dbReference type="EMBL" id="CP002343">
    <property type="protein sequence ID" value="ADU49762.1"/>
    <property type="molecule type" value="Genomic_DNA"/>
</dbReference>
<dbReference type="Gene3D" id="2.50.20.20">
    <property type="match status" value="1"/>
</dbReference>
<dbReference type="eggNOG" id="ENOG50338Y0">
    <property type="taxonomic scope" value="Bacteria"/>
</dbReference>
<keyword evidence="6" id="KW-1185">Reference proteome</keyword>
<dbReference type="Proteomes" id="UP000008914">
    <property type="component" value="Chromosome"/>
</dbReference>
<dbReference type="RefSeq" id="WP_013494074.1">
    <property type="nucleotide sequence ID" value="NC_014830.1"/>
</dbReference>
<keyword evidence="3" id="KW-0472">Membrane</keyword>
<evidence type="ECO:0000256" key="3">
    <source>
        <dbReference type="ARBA" id="ARBA00022475"/>
    </source>
</evidence>
<accession>E6SDT1</accession>